<evidence type="ECO:0000256" key="1">
    <source>
        <dbReference type="ARBA" id="ARBA00038240"/>
    </source>
</evidence>
<dbReference type="Gene3D" id="1.20.1270.170">
    <property type="match status" value="1"/>
</dbReference>
<dbReference type="InterPro" id="IPR002575">
    <property type="entry name" value="Aminoglycoside_PTrfase"/>
</dbReference>
<dbReference type="PANTHER" id="PTHR21064">
    <property type="entry name" value="AMINOGLYCOSIDE PHOSPHOTRANSFERASE DOMAIN-CONTAINING PROTEIN-RELATED"/>
    <property type="match status" value="1"/>
</dbReference>
<dbReference type="Proteomes" id="UP000284476">
    <property type="component" value="Unassembled WGS sequence"/>
</dbReference>
<dbReference type="EMBL" id="SAUZ01000010">
    <property type="protein sequence ID" value="RWR21055.1"/>
    <property type="molecule type" value="Genomic_DNA"/>
</dbReference>
<evidence type="ECO:0000259" key="2">
    <source>
        <dbReference type="Pfam" id="PF01636"/>
    </source>
</evidence>
<dbReference type="Pfam" id="PF01636">
    <property type="entry name" value="APH"/>
    <property type="match status" value="1"/>
</dbReference>
<organism evidence="3 4">
    <name type="scientific">Paenirhodobacter populi</name>
    <dbReference type="NCBI Taxonomy" id="2306993"/>
    <lineage>
        <taxon>Bacteria</taxon>
        <taxon>Pseudomonadati</taxon>
        <taxon>Pseudomonadota</taxon>
        <taxon>Alphaproteobacteria</taxon>
        <taxon>Rhodobacterales</taxon>
        <taxon>Rhodobacter group</taxon>
        <taxon>Paenirhodobacter</taxon>
    </lineage>
</organism>
<comment type="caution">
    <text evidence="3">The sequence shown here is derived from an EMBL/GenBank/DDBJ whole genome shotgun (WGS) entry which is preliminary data.</text>
</comment>
<sequence>MLYAGDVLSRLEGGLRTALPAWGVAADASVRLLTISENATFLVEEPSGAKRVFRVHRPGYHSKVQIESELSWIAALRAEGVIDTPAPVAALDGTLLRAFRDGNEERFAACFEYIPGHAPDADADLARWFRVLGAITAKMHAHAHRFSPPDWFERKHWDWETTIGPKAWWGDWRLAGQLDVEGHAVIAAAAERLKELTDAFGHGPDRFGLVHCDMRAANLLVSGERLFVIDFDDCGFSWFGYDFAASVSFIEDDPTLPALRQAWVEGYRSVAPLAPEVEAMLPAFVMLRRIQLTAWLATHSETPTAAALPDYANGTVALARAFLEHEGRR</sequence>
<dbReference type="InterPro" id="IPR011009">
    <property type="entry name" value="Kinase-like_dom_sf"/>
</dbReference>
<dbReference type="PANTHER" id="PTHR21064:SF6">
    <property type="entry name" value="AMINOGLYCOSIDE PHOSPHOTRANSFERASE DOMAIN-CONTAINING PROTEIN"/>
    <property type="match status" value="1"/>
</dbReference>
<dbReference type="InterPro" id="IPR050249">
    <property type="entry name" value="Pseudomonas-type_ThrB"/>
</dbReference>
<feature type="domain" description="Aminoglycoside phosphotransferase" evidence="2">
    <location>
        <begin position="37"/>
        <end position="272"/>
    </location>
</feature>
<proteinExistence type="inferred from homology"/>
<keyword evidence="3" id="KW-0808">Transferase</keyword>
<gene>
    <name evidence="3" type="ORF">D2T30_09390</name>
</gene>
<name>A0A443JKE5_9RHOB</name>
<comment type="similarity">
    <text evidence="1">Belongs to the pseudomonas-type ThrB family.</text>
</comment>
<dbReference type="AlphaFoldDB" id="A0A443JKE5"/>
<reference evidence="3 4" key="1">
    <citation type="submission" date="2019-01" db="EMBL/GenBank/DDBJ databases">
        <title>Sinorhodobacter populi sp. nov. isolated from the symptomatic bark tissue of Populus euramericana canker.</title>
        <authorList>
            <person name="Xu G."/>
        </authorList>
    </citation>
    <scope>NUCLEOTIDE SEQUENCE [LARGE SCALE GENOMIC DNA]</scope>
    <source>
        <strain evidence="3 4">SK2B-1</strain>
    </source>
</reference>
<accession>A0A443JKE5</accession>
<dbReference type="Gene3D" id="3.30.200.70">
    <property type="match status" value="1"/>
</dbReference>
<dbReference type="GO" id="GO:0004413">
    <property type="term" value="F:homoserine kinase activity"/>
    <property type="evidence" value="ECO:0007669"/>
    <property type="project" value="TreeGrafter"/>
</dbReference>
<protein>
    <submittedName>
        <fullName evidence="3">Aminoglycoside phosphotransferase</fullName>
    </submittedName>
</protein>
<dbReference type="RefSeq" id="WP_128208656.1">
    <property type="nucleotide sequence ID" value="NZ_JBHRSO010000018.1"/>
</dbReference>
<dbReference type="Gene3D" id="1.10.510.10">
    <property type="entry name" value="Transferase(Phosphotransferase) domain 1"/>
    <property type="match status" value="1"/>
</dbReference>
<evidence type="ECO:0000313" key="3">
    <source>
        <dbReference type="EMBL" id="RWR21055.1"/>
    </source>
</evidence>
<evidence type="ECO:0000313" key="4">
    <source>
        <dbReference type="Proteomes" id="UP000284476"/>
    </source>
</evidence>
<dbReference type="GO" id="GO:0009088">
    <property type="term" value="P:threonine biosynthetic process"/>
    <property type="evidence" value="ECO:0007669"/>
    <property type="project" value="TreeGrafter"/>
</dbReference>
<reference evidence="3 4" key="2">
    <citation type="submission" date="2019-01" db="EMBL/GenBank/DDBJ databases">
        <authorList>
            <person name="Li Y."/>
        </authorList>
    </citation>
    <scope>NUCLEOTIDE SEQUENCE [LARGE SCALE GENOMIC DNA]</scope>
    <source>
        <strain evidence="3 4">SK2B-1</strain>
    </source>
</reference>
<dbReference type="SUPFAM" id="SSF56112">
    <property type="entry name" value="Protein kinase-like (PK-like)"/>
    <property type="match status" value="1"/>
</dbReference>